<organism evidence="1 2">
    <name type="scientific">Smallanthus sonchifolius</name>
    <dbReference type="NCBI Taxonomy" id="185202"/>
    <lineage>
        <taxon>Eukaryota</taxon>
        <taxon>Viridiplantae</taxon>
        <taxon>Streptophyta</taxon>
        <taxon>Embryophyta</taxon>
        <taxon>Tracheophyta</taxon>
        <taxon>Spermatophyta</taxon>
        <taxon>Magnoliopsida</taxon>
        <taxon>eudicotyledons</taxon>
        <taxon>Gunneridae</taxon>
        <taxon>Pentapetalae</taxon>
        <taxon>asterids</taxon>
        <taxon>campanulids</taxon>
        <taxon>Asterales</taxon>
        <taxon>Asteraceae</taxon>
        <taxon>Asteroideae</taxon>
        <taxon>Heliantheae alliance</taxon>
        <taxon>Millerieae</taxon>
        <taxon>Smallanthus</taxon>
    </lineage>
</organism>
<sequence>MNKRKKRALTLAFSSAPFLPVDDHRFQFDLYTIPAAPVGFRGTTFTKSRKPSLKEFFDGSSFTRNSTVYKEYRDFSISFGLNLLSTNKIEENLQSTAYFVRGIDIREGSASGSSFVLWPTALLCCFQVSDPISASSHTCDSLYYDFTLLLPICLPQTQLLQLQFQITRVFAPHQEQPLPESTSPPTTLPCKKDSINETGTSSTVKRQLFQIEEQGNLKRLTPGQSNNGETEFKNDKEKSPKSNIAEWLTEEKSTVDHAKHTMEQPSPVSVLDAFYTEDTPSPVKKKVTAFNDDKNLHFKEAQDQARMNNLSNNANLDQYSEFNKIKLLNTDDATVNRTVTSPCEGEVGDDRYIEEIILASGCLRDLDRTTTMVQLHPTVGFINAELYHVLEKTKSCTELTDDGYNKKFMTSKIRRKLVFDTVNDVLGHKLLKELCSGIDGLQNKSEIGVVSDDDDDVINIINADVNKRSQDWDEYCNQVPGLVLDIERLIFKDLICEVVNGQVPSLQSEATM</sequence>
<accession>A0ACB9INH6</accession>
<keyword evidence="2" id="KW-1185">Reference proteome</keyword>
<evidence type="ECO:0000313" key="1">
    <source>
        <dbReference type="EMBL" id="KAI3808632.1"/>
    </source>
</evidence>
<reference evidence="1 2" key="2">
    <citation type="journal article" date="2022" name="Mol. Ecol. Resour.">
        <title>The genomes of chicory, endive, great burdock and yacon provide insights into Asteraceae paleo-polyploidization history and plant inulin production.</title>
        <authorList>
            <person name="Fan W."/>
            <person name="Wang S."/>
            <person name="Wang H."/>
            <person name="Wang A."/>
            <person name="Jiang F."/>
            <person name="Liu H."/>
            <person name="Zhao H."/>
            <person name="Xu D."/>
            <person name="Zhang Y."/>
        </authorList>
    </citation>
    <scope>NUCLEOTIDE SEQUENCE [LARGE SCALE GENOMIC DNA]</scope>
    <source>
        <strain evidence="2">cv. Yunnan</strain>
        <tissue evidence="1">Leaves</tissue>
    </source>
</reference>
<gene>
    <name evidence="1" type="ORF">L1987_24588</name>
</gene>
<evidence type="ECO:0000313" key="2">
    <source>
        <dbReference type="Proteomes" id="UP001056120"/>
    </source>
</evidence>
<name>A0ACB9INH6_9ASTR</name>
<dbReference type="EMBL" id="CM042025">
    <property type="protein sequence ID" value="KAI3808632.1"/>
    <property type="molecule type" value="Genomic_DNA"/>
</dbReference>
<dbReference type="Proteomes" id="UP001056120">
    <property type="component" value="Linkage Group LG08"/>
</dbReference>
<reference evidence="2" key="1">
    <citation type="journal article" date="2022" name="Mol. Ecol. Resour.">
        <title>The genomes of chicory, endive, great burdock and yacon provide insights into Asteraceae palaeo-polyploidization history and plant inulin production.</title>
        <authorList>
            <person name="Fan W."/>
            <person name="Wang S."/>
            <person name="Wang H."/>
            <person name="Wang A."/>
            <person name="Jiang F."/>
            <person name="Liu H."/>
            <person name="Zhao H."/>
            <person name="Xu D."/>
            <person name="Zhang Y."/>
        </authorList>
    </citation>
    <scope>NUCLEOTIDE SEQUENCE [LARGE SCALE GENOMIC DNA]</scope>
    <source>
        <strain evidence="2">cv. Yunnan</strain>
    </source>
</reference>
<proteinExistence type="predicted"/>
<comment type="caution">
    <text evidence="1">The sequence shown here is derived from an EMBL/GenBank/DDBJ whole genome shotgun (WGS) entry which is preliminary data.</text>
</comment>
<protein>
    <submittedName>
        <fullName evidence="1">Uncharacterized protein</fullName>
    </submittedName>
</protein>